<dbReference type="CDD" id="cd08886">
    <property type="entry name" value="RHO_alpha_C_2"/>
    <property type="match status" value="1"/>
</dbReference>
<dbReference type="AlphaFoldDB" id="A0A4Y9SZ95"/>
<comment type="caution">
    <text evidence="9">The sequence shown here is derived from an EMBL/GenBank/DDBJ whole genome shotgun (WGS) entry which is preliminary data.</text>
</comment>
<evidence type="ECO:0000259" key="8">
    <source>
        <dbReference type="PROSITE" id="PS51296"/>
    </source>
</evidence>
<feature type="domain" description="Rieske" evidence="8">
    <location>
        <begin position="43"/>
        <end position="152"/>
    </location>
</feature>
<dbReference type="PROSITE" id="PS51296">
    <property type="entry name" value="RIESKE"/>
    <property type="match status" value="1"/>
</dbReference>
<keyword evidence="7" id="KW-0411">Iron-sulfur</keyword>
<dbReference type="PRINTS" id="PR00090">
    <property type="entry name" value="RNGDIOXGNASE"/>
</dbReference>
<keyword evidence="3" id="KW-0001">2Fe-2S</keyword>
<evidence type="ECO:0000256" key="3">
    <source>
        <dbReference type="ARBA" id="ARBA00022714"/>
    </source>
</evidence>
<dbReference type="GO" id="GO:0016491">
    <property type="term" value="F:oxidoreductase activity"/>
    <property type="evidence" value="ECO:0007669"/>
    <property type="project" value="UniProtKB-KW"/>
</dbReference>
<dbReference type="Gene3D" id="2.102.10.10">
    <property type="entry name" value="Rieske [2Fe-2S] iron-sulphur domain"/>
    <property type="match status" value="1"/>
</dbReference>
<sequence length="374" mass="41847">MTQQAFAPVCPLPGELGYTLPAQYYTSQDIFEQEKKTIFARNWICVMHRSQVAAPNQYATASVAGENVFVVRGRDGVLRGFYNVCPHRAHELFAQGSGKAKNVITCPYHAWSFGLDGKLIHVRNAENVPGFCKDNAGLTPVRVEEFCGLIFVNLDMDAKPLAELAPGLDADIRARCPDVDRLVPAYRLTYEMKANWKVVVDNYLECLHCQTAHPALVESINMETYRHVVHGIYTSQVGQTRSGSEAFTYDSAAPNTDFAAYWLWPNVTLNVLPGDGNYGVFYMFPVDADTTVQHFEFYFRDATPTEEQKQLIDYYKNVLKPEDLSIVESVQRGLKSRGYRNGQGPLLVSDDKTSAIGEHGVQHFQQMVLEALAG</sequence>
<evidence type="ECO:0000256" key="1">
    <source>
        <dbReference type="ARBA" id="ARBA00001962"/>
    </source>
</evidence>
<dbReference type="GO" id="GO:0005506">
    <property type="term" value="F:iron ion binding"/>
    <property type="evidence" value="ECO:0007669"/>
    <property type="project" value="InterPro"/>
</dbReference>
<dbReference type="Pfam" id="PF00355">
    <property type="entry name" value="Rieske"/>
    <property type="match status" value="1"/>
</dbReference>
<evidence type="ECO:0000256" key="7">
    <source>
        <dbReference type="ARBA" id="ARBA00023014"/>
    </source>
</evidence>
<gene>
    <name evidence="9" type="ORF">E4O92_12620</name>
</gene>
<comment type="cofactor">
    <cofactor evidence="1">
        <name>Fe cation</name>
        <dbReference type="ChEBI" id="CHEBI:24875"/>
    </cofactor>
</comment>
<dbReference type="InterPro" id="IPR001663">
    <property type="entry name" value="Rng_hydr_dOase-A"/>
</dbReference>
<name>A0A4Y9SZ95_9BURK</name>
<dbReference type="CDD" id="cd03469">
    <property type="entry name" value="Rieske_RO_Alpha_N"/>
    <property type="match status" value="1"/>
</dbReference>
<dbReference type="PANTHER" id="PTHR43756:SF5">
    <property type="entry name" value="CHOLINE MONOOXYGENASE, CHLOROPLASTIC"/>
    <property type="match status" value="1"/>
</dbReference>
<organism evidence="9 10">
    <name type="scientific">Massilia horti</name>
    <dbReference type="NCBI Taxonomy" id="2562153"/>
    <lineage>
        <taxon>Bacteria</taxon>
        <taxon>Pseudomonadati</taxon>
        <taxon>Pseudomonadota</taxon>
        <taxon>Betaproteobacteria</taxon>
        <taxon>Burkholderiales</taxon>
        <taxon>Oxalobacteraceae</taxon>
        <taxon>Telluria group</taxon>
        <taxon>Massilia</taxon>
    </lineage>
</organism>
<dbReference type="SUPFAM" id="SSF50022">
    <property type="entry name" value="ISP domain"/>
    <property type="match status" value="1"/>
</dbReference>
<dbReference type="InterPro" id="IPR015879">
    <property type="entry name" value="Ring_hydroxy_dOase_asu_C_dom"/>
</dbReference>
<evidence type="ECO:0000256" key="2">
    <source>
        <dbReference type="ARBA" id="ARBA00008751"/>
    </source>
</evidence>
<keyword evidence="5" id="KW-0560">Oxidoreductase</keyword>
<dbReference type="OrthoDB" id="9790995at2"/>
<evidence type="ECO:0000256" key="4">
    <source>
        <dbReference type="ARBA" id="ARBA00022723"/>
    </source>
</evidence>
<keyword evidence="4" id="KW-0479">Metal-binding</keyword>
<dbReference type="SUPFAM" id="SSF55961">
    <property type="entry name" value="Bet v1-like"/>
    <property type="match status" value="1"/>
</dbReference>
<dbReference type="Pfam" id="PF00848">
    <property type="entry name" value="Ring_hydroxyl_A"/>
    <property type="match status" value="1"/>
</dbReference>
<evidence type="ECO:0000313" key="9">
    <source>
        <dbReference type="EMBL" id="TFW31785.1"/>
    </source>
</evidence>
<dbReference type="GO" id="GO:0051537">
    <property type="term" value="F:2 iron, 2 sulfur cluster binding"/>
    <property type="evidence" value="ECO:0007669"/>
    <property type="project" value="UniProtKB-KW"/>
</dbReference>
<dbReference type="RefSeq" id="WP_135190125.1">
    <property type="nucleotide sequence ID" value="NZ_SPUM01000081.1"/>
</dbReference>
<dbReference type="InterPro" id="IPR036922">
    <property type="entry name" value="Rieske_2Fe-2S_sf"/>
</dbReference>
<dbReference type="Proteomes" id="UP000297258">
    <property type="component" value="Unassembled WGS sequence"/>
</dbReference>
<dbReference type="Gene3D" id="3.90.380.10">
    <property type="entry name" value="Naphthalene 1,2-dioxygenase Alpha Subunit, Chain A, domain 1"/>
    <property type="match status" value="1"/>
</dbReference>
<keyword evidence="6" id="KW-0408">Iron</keyword>
<evidence type="ECO:0000256" key="5">
    <source>
        <dbReference type="ARBA" id="ARBA00023002"/>
    </source>
</evidence>
<proteinExistence type="inferred from homology"/>
<keyword evidence="10" id="KW-1185">Reference proteome</keyword>
<evidence type="ECO:0000256" key="6">
    <source>
        <dbReference type="ARBA" id="ARBA00023004"/>
    </source>
</evidence>
<dbReference type="EMBL" id="SPUM01000081">
    <property type="protein sequence ID" value="TFW31785.1"/>
    <property type="molecule type" value="Genomic_DNA"/>
</dbReference>
<reference evidence="9 10" key="1">
    <citation type="submission" date="2019-03" db="EMBL/GenBank/DDBJ databases">
        <title>Draft genome of Massilia hortus sp. nov., a novel bacterial species of the Oxalobacteraceae family.</title>
        <authorList>
            <person name="Peta V."/>
            <person name="Raths R."/>
            <person name="Bucking H."/>
        </authorList>
    </citation>
    <scope>NUCLEOTIDE SEQUENCE [LARGE SCALE GENOMIC DNA]</scope>
    <source>
        <strain evidence="9 10">ONC3</strain>
    </source>
</reference>
<dbReference type="InterPro" id="IPR017941">
    <property type="entry name" value="Rieske_2Fe-2S"/>
</dbReference>
<accession>A0A4Y9SZ95</accession>
<evidence type="ECO:0000313" key="10">
    <source>
        <dbReference type="Proteomes" id="UP000297258"/>
    </source>
</evidence>
<dbReference type="PANTHER" id="PTHR43756">
    <property type="entry name" value="CHOLINE MONOOXYGENASE, CHLOROPLASTIC"/>
    <property type="match status" value="1"/>
</dbReference>
<comment type="similarity">
    <text evidence="2">Belongs to the bacterial ring-hydroxylating dioxygenase alpha subunit family.</text>
</comment>
<protein>
    <submittedName>
        <fullName evidence="9">Ring-hydroxylating oxygenase subunit alpha</fullName>
    </submittedName>
</protein>